<dbReference type="AlphaFoldDB" id="A0AAD9VLJ5"/>
<feature type="region of interest" description="Disordered" evidence="15">
    <location>
        <begin position="71"/>
        <end position="93"/>
    </location>
</feature>
<evidence type="ECO:0000256" key="4">
    <source>
        <dbReference type="ARBA" id="ARBA00022454"/>
    </source>
</evidence>
<dbReference type="PANTHER" id="PTHR12066">
    <property type="entry name" value="TELOMERASE REVERSE TRANSCRIPTASE"/>
    <property type="match status" value="1"/>
</dbReference>
<feature type="compositionally biased region" description="Basic and acidic residues" evidence="15">
    <location>
        <begin position="72"/>
        <end position="82"/>
    </location>
</feature>
<keyword evidence="6 14" id="KW-0548">Nucleotidyltransferase</keyword>
<evidence type="ECO:0000256" key="8">
    <source>
        <dbReference type="ARBA" id="ARBA00022842"/>
    </source>
</evidence>
<name>A0AAD9VLJ5_9HYME</name>
<dbReference type="GO" id="GO:0000333">
    <property type="term" value="C:telomerase catalytic core complex"/>
    <property type="evidence" value="ECO:0007669"/>
    <property type="project" value="TreeGrafter"/>
</dbReference>
<evidence type="ECO:0000313" key="18">
    <source>
        <dbReference type="Proteomes" id="UP001258017"/>
    </source>
</evidence>
<comment type="catalytic activity">
    <reaction evidence="13 14">
        <text>DNA(n) + a 2'-deoxyribonucleoside 5'-triphosphate = DNA(n+1) + diphosphate</text>
        <dbReference type="Rhea" id="RHEA:22508"/>
        <dbReference type="Rhea" id="RHEA-COMP:17339"/>
        <dbReference type="Rhea" id="RHEA-COMP:17340"/>
        <dbReference type="ChEBI" id="CHEBI:33019"/>
        <dbReference type="ChEBI" id="CHEBI:61560"/>
        <dbReference type="ChEBI" id="CHEBI:173112"/>
        <dbReference type="EC" id="2.7.7.49"/>
    </reaction>
</comment>
<dbReference type="PROSITE" id="PS50878">
    <property type="entry name" value="RT_POL"/>
    <property type="match status" value="1"/>
</dbReference>
<dbReference type="GO" id="GO:0046872">
    <property type="term" value="F:metal ion binding"/>
    <property type="evidence" value="ECO:0007669"/>
    <property type="project" value="UniProtKB-KW"/>
</dbReference>
<sequence>MENSNLKGIGSYFGVEVETYCKRKNILPIIVKCGAFKLRKISDLQYCETILRDNELEKQYFQLSRPTKFTSKKKEDETEKVPKNKNKKGTSIPFKKRRETDNVYLNRICSRIIIHDNSAKLSAKCPTGSCILDIATSGTEICNDIMETKVRSFDIENNNDHYPSQQLMSILESFQKKHKKNKYQNILEEILLTQSTSPCFKLAKNVSNKVLQRSWQNIGEFEITSKQLDIFFTQILIRIVPLELFGSFKNREIITRIICRILRSTRFQPIYLKPYINQLNIDNIEWLRFFEDESVKWLFTIKLVKWFILRYIIKILYKYVHVTVHPSADGKRLYIQQSLWHRIKNIFIKENIRSKVFVPVIKEAKWCPPKCEYRLFFKNSGVRPIVKVRYTKIEAAEIKLLLKFLKQLYITHYGLTSSMEFHNKWKGIIDERSGSECNKTWLVSCDLADAYGSILQDQLNSIIEILCEELPERLELKWIGFLSPKRKVAEIKYEKYFVDLHLVVPVGAMYAPVSGMSNMCLCYVKKKALLKFIKMCIFHQKVQVLERTYLIGKGILQGTMLSNILFDIYYTYISHQRLSTFMKSGMLFRYVDDILYATENMESATEFIETIKKGFIEYNCKFKESKIQTNLPYENYTRKEIIYLGYKINCDTLEALPCYQEAHPRYLFTVTLKNRKRYDTIKVLINKLYNCSHLRLSHIILKDPIHFNEHLKALVKQIALMNAWRSFLFIEKLIKNLYKYDINIFHIIQASNKKIVRILLNHYTQEIEKNANVDRKKMRKDILKSLWGGYKRVFSHDDTMRHVFVNLFTREIQNLDNEHAAKN</sequence>
<dbReference type="SUPFAM" id="SSF56672">
    <property type="entry name" value="DNA/RNA polymerases"/>
    <property type="match status" value="1"/>
</dbReference>
<dbReference type="EMBL" id="JAIFRP010000463">
    <property type="protein sequence ID" value="KAK2578270.1"/>
    <property type="molecule type" value="Genomic_DNA"/>
</dbReference>
<dbReference type="GO" id="GO:0000781">
    <property type="term" value="C:chromosome, telomeric region"/>
    <property type="evidence" value="ECO:0007669"/>
    <property type="project" value="UniProtKB-SubCell"/>
</dbReference>
<dbReference type="InterPro" id="IPR000477">
    <property type="entry name" value="RT_dom"/>
</dbReference>
<organism evidence="17 18">
    <name type="scientific">Odynerus spinipes</name>
    <dbReference type="NCBI Taxonomy" id="1348599"/>
    <lineage>
        <taxon>Eukaryota</taxon>
        <taxon>Metazoa</taxon>
        <taxon>Ecdysozoa</taxon>
        <taxon>Arthropoda</taxon>
        <taxon>Hexapoda</taxon>
        <taxon>Insecta</taxon>
        <taxon>Pterygota</taxon>
        <taxon>Neoptera</taxon>
        <taxon>Endopterygota</taxon>
        <taxon>Hymenoptera</taxon>
        <taxon>Apocrita</taxon>
        <taxon>Aculeata</taxon>
        <taxon>Vespoidea</taxon>
        <taxon>Vespidae</taxon>
        <taxon>Eumeninae</taxon>
        <taxon>Odynerus</taxon>
    </lineage>
</organism>
<comment type="function">
    <text evidence="14">Telomerase is a ribonucleoprotein enzyme essential for the replication of chromosome termini in most eukaryotes. It elongates telomeres. It is a reverse transcriptase that adds simple sequence repeats to chromosome ends by copying a template sequence within the RNA component of the enzyme.</text>
</comment>
<evidence type="ECO:0000259" key="16">
    <source>
        <dbReference type="PROSITE" id="PS50878"/>
    </source>
</evidence>
<evidence type="ECO:0000256" key="6">
    <source>
        <dbReference type="ARBA" id="ARBA00022695"/>
    </source>
</evidence>
<dbReference type="GO" id="GO:0070034">
    <property type="term" value="F:telomerase RNA binding"/>
    <property type="evidence" value="ECO:0007669"/>
    <property type="project" value="TreeGrafter"/>
</dbReference>
<feature type="domain" description="Reverse transcriptase" evidence="16">
    <location>
        <begin position="366"/>
        <end position="648"/>
    </location>
</feature>
<keyword evidence="10 14" id="KW-0695">RNA-directed DNA polymerase</keyword>
<evidence type="ECO:0000256" key="2">
    <source>
        <dbReference type="ARBA" id="ARBA00012493"/>
    </source>
</evidence>
<comment type="caution">
    <text evidence="17">The sequence shown here is derived from an EMBL/GenBank/DDBJ whole genome shotgun (WGS) entry which is preliminary data.</text>
</comment>
<keyword evidence="11 14" id="KW-0539">Nucleus</keyword>
<protein>
    <recommendedName>
        <fullName evidence="3 14">Telomerase reverse transcriptase</fullName>
        <ecNumber evidence="2 14">2.7.7.49</ecNumber>
    </recommendedName>
    <alternativeName>
        <fullName evidence="12 14">Telomerase catalytic subunit</fullName>
    </alternativeName>
</protein>
<dbReference type="Gene3D" id="3.30.70.2630">
    <property type="match status" value="1"/>
</dbReference>
<keyword evidence="9 14" id="KW-0779">Telomere</keyword>
<dbReference type="SMART" id="SM00975">
    <property type="entry name" value="Telomerase_RBD"/>
    <property type="match status" value="1"/>
</dbReference>
<evidence type="ECO:0000256" key="10">
    <source>
        <dbReference type="ARBA" id="ARBA00022918"/>
    </source>
</evidence>
<dbReference type="Gene3D" id="1.10.132.70">
    <property type="match status" value="1"/>
</dbReference>
<evidence type="ECO:0000256" key="12">
    <source>
        <dbReference type="ARBA" id="ARBA00032044"/>
    </source>
</evidence>
<dbReference type="GO" id="GO:0007004">
    <property type="term" value="P:telomere maintenance via telomerase"/>
    <property type="evidence" value="ECO:0007669"/>
    <property type="project" value="TreeGrafter"/>
</dbReference>
<dbReference type="GO" id="GO:0042162">
    <property type="term" value="F:telomeric DNA binding"/>
    <property type="evidence" value="ECO:0007669"/>
    <property type="project" value="TreeGrafter"/>
</dbReference>
<dbReference type="EC" id="2.7.7.49" evidence="2 14"/>
<dbReference type="Pfam" id="PF00078">
    <property type="entry name" value="RVT_1"/>
    <property type="match status" value="1"/>
</dbReference>
<evidence type="ECO:0000256" key="14">
    <source>
        <dbReference type="RuleBase" id="RU365061"/>
    </source>
</evidence>
<reference evidence="17" key="1">
    <citation type="submission" date="2021-08" db="EMBL/GenBank/DDBJ databases">
        <authorList>
            <person name="Misof B."/>
            <person name="Oliver O."/>
            <person name="Podsiadlowski L."/>
            <person name="Donath A."/>
            <person name="Peters R."/>
            <person name="Mayer C."/>
            <person name="Rust J."/>
            <person name="Gunkel S."/>
            <person name="Lesny P."/>
            <person name="Martin S."/>
            <person name="Oeyen J.P."/>
            <person name="Petersen M."/>
            <person name="Panagiotis P."/>
            <person name="Wilbrandt J."/>
            <person name="Tanja T."/>
        </authorList>
    </citation>
    <scope>NUCLEOTIDE SEQUENCE</scope>
    <source>
        <strain evidence="17">GBR_01_08_01A</strain>
        <tissue evidence="17">Thorax + abdomen</tissue>
    </source>
</reference>
<keyword evidence="7 14" id="KW-0479">Metal-binding</keyword>
<evidence type="ECO:0000256" key="11">
    <source>
        <dbReference type="ARBA" id="ARBA00023242"/>
    </source>
</evidence>
<dbReference type="Pfam" id="PF12009">
    <property type="entry name" value="Telomerase_RBD"/>
    <property type="match status" value="1"/>
</dbReference>
<reference evidence="17" key="2">
    <citation type="journal article" date="2023" name="Commun. Biol.">
        <title>Intrasexual cuticular hydrocarbon dimorphism in a wasp sheds light on hydrocarbon biosynthesis genes in Hymenoptera.</title>
        <authorList>
            <person name="Moris V.C."/>
            <person name="Podsiadlowski L."/>
            <person name="Martin S."/>
            <person name="Oeyen J.P."/>
            <person name="Donath A."/>
            <person name="Petersen M."/>
            <person name="Wilbrandt J."/>
            <person name="Misof B."/>
            <person name="Liedtke D."/>
            <person name="Thamm M."/>
            <person name="Scheiner R."/>
            <person name="Schmitt T."/>
            <person name="Niehuis O."/>
        </authorList>
    </citation>
    <scope>NUCLEOTIDE SEQUENCE</scope>
    <source>
        <strain evidence="17">GBR_01_08_01A</strain>
    </source>
</reference>
<comment type="similarity">
    <text evidence="1 14">Belongs to the reverse transcriptase family. Telomerase subfamily.</text>
</comment>
<keyword evidence="18" id="KW-1185">Reference proteome</keyword>
<evidence type="ECO:0000256" key="3">
    <source>
        <dbReference type="ARBA" id="ARBA00016182"/>
    </source>
</evidence>
<dbReference type="InterPro" id="IPR043502">
    <property type="entry name" value="DNA/RNA_pol_sf"/>
</dbReference>
<evidence type="ECO:0000256" key="13">
    <source>
        <dbReference type="ARBA" id="ARBA00048173"/>
    </source>
</evidence>
<evidence type="ECO:0000256" key="1">
    <source>
        <dbReference type="ARBA" id="ARBA00008001"/>
    </source>
</evidence>
<evidence type="ECO:0000256" key="15">
    <source>
        <dbReference type="SAM" id="MobiDB-lite"/>
    </source>
</evidence>
<keyword evidence="5 14" id="KW-0808">Transferase</keyword>
<evidence type="ECO:0000256" key="7">
    <source>
        <dbReference type="ARBA" id="ARBA00022723"/>
    </source>
</evidence>
<evidence type="ECO:0000256" key="5">
    <source>
        <dbReference type="ARBA" id="ARBA00022679"/>
    </source>
</evidence>
<dbReference type="InterPro" id="IPR003545">
    <property type="entry name" value="Telomerase_RT"/>
</dbReference>
<evidence type="ECO:0000313" key="17">
    <source>
        <dbReference type="EMBL" id="KAK2578270.1"/>
    </source>
</evidence>
<dbReference type="PRINTS" id="PR01365">
    <property type="entry name" value="TELOMERASERT"/>
</dbReference>
<evidence type="ECO:0000256" key="9">
    <source>
        <dbReference type="ARBA" id="ARBA00022895"/>
    </source>
</evidence>
<accession>A0AAD9VLJ5</accession>
<dbReference type="Proteomes" id="UP001258017">
    <property type="component" value="Unassembled WGS sequence"/>
</dbReference>
<gene>
    <name evidence="17" type="ORF">KPH14_011623</name>
</gene>
<dbReference type="GO" id="GO:0003720">
    <property type="term" value="F:telomerase activity"/>
    <property type="evidence" value="ECO:0007669"/>
    <property type="project" value="InterPro"/>
</dbReference>
<keyword evidence="8 14" id="KW-0460">Magnesium</keyword>
<keyword evidence="4 14" id="KW-0158">Chromosome</keyword>
<proteinExistence type="inferred from homology"/>
<dbReference type="PANTHER" id="PTHR12066:SF0">
    <property type="entry name" value="TELOMERASE REVERSE TRANSCRIPTASE"/>
    <property type="match status" value="1"/>
</dbReference>
<dbReference type="CDD" id="cd01648">
    <property type="entry name" value="TERT"/>
    <property type="match status" value="1"/>
</dbReference>
<dbReference type="InterPro" id="IPR021891">
    <property type="entry name" value="Telomerase_RBD"/>
</dbReference>
<comment type="subcellular location">
    <subcellularLocation>
        <location evidence="14">Nucleus</location>
    </subcellularLocation>
    <subcellularLocation>
        <location evidence="14">Chromosome</location>
        <location evidence="14">Telomere</location>
    </subcellularLocation>
</comment>